<dbReference type="GO" id="GO:0003677">
    <property type="term" value="F:DNA binding"/>
    <property type="evidence" value="ECO:0007669"/>
    <property type="project" value="UniProtKB-KW"/>
</dbReference>
<evidence type="ECO:0000256" key="1">
    <source>
        <dbReference type="ARBA" id="ARBA00010529"/>
    </source>
</evidence>
<evidence type="ECO:0000313" key="6">
    <source>
        <dbReference type="Proteomes" id="UP000823926"/>
    </source>
</evidence>
<accession>A0A9D1QEW1</accession>
<protein>
    <submittedName>
        <fullName evidence="5">Integration host factor subunit beta</fullName>
    </submittedName>
</protein>
<dbReference type="Gene3D" id="4.10.520.10">
    <property type="entry name" value="IHF-like DNA-binding proteins"/>
    <property type="match status" value="1"/>
</dbReference>
<gene>
    <name evidence="5" type="ORF">H9888_08490</name>
</gene>
<sequence length="97" mass="10784">MTKADIVNEIAKSTGIEKVQVQQVVESFMENIKETMMAGNNVYLRGFGSFIIKRRAQKVARNISKNTTITIPAHNIPAFKPSKTFAGEVKAKSIDKK</sequence>
<evidence type="ECO:0000256" key="4">
    <source>
        <dbReference type="RuleBase" id="RU003939"/>
    </source>
</evidence>
<dbReference type="PANTHER" id="PTHR33175">
    <property type="entry name" value="DNA-BINDING PROTEIN HU"/>
    <property type="match status" value="1"/>
</dbReference>
<dbReference type="Proteomes" id="UP000823926">
    <property type="component" value="Unassembled WGS sequence"/>
</dbReference>
<evidence type="ECO:0000313" key="5">
    <source>
        <dbReference type="EMBL" id="HIW11511.1"/>
    </source>
</evidence>
<dbReference type="EMBL" id="DXHL01000038">
    <property type="protein sequence ID" value="HIW11511.1"/>
    <property type="molecule type" value="Genomic_DNA"/>
</dbReference>
<dbReference type="Pfam" id="PF00216">
    <property type="entry name" value="Bac_DNA_binding"/>
    <property type="match status" value="1"/>
</dbReference>
<dbReference type="InterPro" id="IPR010992">
    <property type="entry name" value="IHF-like_DNA-bd_dom_sf"/>
</dbReference>
<dbReference type="FunFam" id="4.10.520.10:FF:000007">
    <property type="entry name" value="Integration host factor subunit beta"/>
    <property type="match status" value="1"/>
</dbReference>
<dbReference type="GO" id="GO:0005829">
    <property type="term" value="C:cytosol"/>
    <property type="evidence" value="ECO:0007669"/>
    <property type="project" value="TreeGrafter"/>
</dbReference>
<dbReference type="SMART" id="SM00411">
    <property type="entry name" value="BHL"/>
    <property type="match status" value="1"/>
</dbReference>
<dbReference type="InterPro" id="IPR000119">
    <property type="entry name" value="Hist_DNA-bd"/>
</dbReference>
<keyword evidence="2" id="KW-0226">DNA condensation</keyword>
<dbReference type="CDD" id="cd13836">
    <property type="entry name" value="IHF_B"/>
    <property type="match status" value="1"/>
</dbReference>
<dbReference type="PANTHER" id="PTHR33175:SF3">
    <property type="entry name" value="DNA-BINDING PROTEIN HU-BETA"/>
    <property type="match status" value="1"/>
</dbReference>
<dbReference type="GO" id="GO:0030261">
    <property type="term" value="P:chromosome condensation"/>
    <property type="evidence" value="ECO:0007669"/>
    <property type="project" value="UniProtKB-KW"/>
</dbReference>
<name>A0A9D1QEW1_9BACT</name>
<proteinExistence type="inferred from homology"/>
<dbReference type="PRINTS" id="PR01727">
    <property type="entry name" value="DNABINDINGHU"/>
</dbReference>
<reference evidence="5" key="1">
    <citation type="journal article" date="2021" name="PeerJ">
        <title>Extensive microbial diversity within the chicken gut microbiome revealed by metagenomics and culture.</title>
        <authorList>
            <person name="Gilroy R."/>
            <person name="Ravi A."/>
            <person name="Getino M."/>
            <person name="Pursley I."/>
            <person name="Horton D.L."/>
            <person name="Alikhan N.F."/>
            <person name="Baker D."/>
            <person name="Gharbi K."/>
            <person name="Hall N."/>
            <person name="Watson M."/>
            <person name="Adriaenssens E.M."/>
            <person name="Foster-Nyarko E."/>
            <person name="Jarju S."/>
            <person name="Secka A."/>
            <person name="Antonio M."/>
            <person name="Oren A."/>
            <person name="Chaudhuri R.R."/>
            <person name="La Ragione R."/>
            <person name="Hildebrand F."/>
            <person name="Pallen M.J."/>
        </authorList>
    </citation>
    <scope>NUCLEOTIDE SEQUENCE</scope>
    <source>
        <strain evidence="5">ChiBcec15-1070</strain>
    </source>
</reference>
<keyword evidence="3" id="KW-0238">DNA-binding</keyword>
<dbReference type="GO" id="GO:0030527">
    <property type="term" value="F:structural constituent of chromatin"/>
    <property type="evidence" value="ECO:0007669"/>
    <property type="project" value="InterPro"/>
</dbReference>
<evidence type="ECO:0000256" key="3">
    <source>
        <dbReference type="ARBA" id="ARBA00023125"/>
    </source>
</evidence>
<dbReference type="AlphaFoldDB" id="A0A9D1QEW1"/>
<comment type="caution">
    <text evidence="5">The sequence shown here is derived from an EMBL/GenBank/DDBJ whole genome shotgun (WGS) entry which is preliminary data.</text>
</comment>
<comment type="similarity">
    <text evidence="1 4">Belongs to the bacterial histone-like protein family.</text>
</comment>
<evidence type="ECO:0000256" key="2">
    <source>
        <dbReference type="ARBA" id="ARBA00023067"/>
    </source>
</evidence>
<organism evidence="5 6">
    <name type="scientific">Candidatus Rikenella faecigallinarum</name>
    <dbReference type="NCBI Taxonomy" id="2838745"/>
    <lineage>
        <taxon>Bacteria</taxon>
        <taxon>Pseudomonadati</taxon>
        <taxon>Bacteroidota</taxon>
        <taxon>Bacteroidia</taxon>
        <taxon>Bacteroidales</taxon>
        <taxon>Rikenellaceae</taxon>
        <taxon>Rikenella</taxon>
    </lineage>
</organism>
<dbReference type="SUPFAM" id="SSF47729">
    <property type="entry name" value="IHF-like DNA-binding proteins"/>
    <property type="match status" value="1"/>
</dbReference>
<reference evidence="5" key="2">
    <citation type="submission" date="2021-04" db="EMBL/GenBank/DDBJ databases">
        <authorList>
            <person name="Gilroy R."/>
        </authorList>
    </citation>
    <scope>NUCLEOTIDE SEQUENCE</scope>
    <source>
        <strain evidence="5">ChiBcec15-1070</strain>
    </source>
</reference>